<dbReference type="AlphaFoldDB" id="A0A832SZR7"/>
<evidence type="ECO:0000256" key="6">
    <source>
        <dbReference type="ARBA" id="ARBA00023004"/>
    </source>
</evidence>
<dbReference type="SUPFAM" id="SSF48310">
    <property type="entry name" value="Aldehyde ferredoxin oxidoreductase, C-terminal domains"/>
    <property type="match status" value="1"/>
</dbReference>
<proteinExistence type="inferred from homology"/>
<evidence type="ECO:0000256" key="7">
    <source>
        <dbReference type="ARBA" id="ARBA00023014"/>
    </source>
</evidence>
<feature type="domain" description="Aldehyde ferredoxin oxidoreductase N-terminal" evidence="10">
    <location>
        <begin position="4"/>
        <end position="193"/>
    </location>
</feature>
<keyword evidence="4" id="KW-0479">Metal-binding</keyword>
<dbReference type="InterPro" id="IPR013985">
    <property type="entry name" value="Ald_Fedxn_OxRdtase_dom3"/>
</dbReference>
<dbReference type="Gene3D" id="1.10.569.10">
    <property type="entry name" value="Aldehyde Ferredoxin Oxidoreductase Protein, subunit A, domain 2"/>
    <property type="match status" value="1"/>
</dbReference>
<dbReference type="InterPro" id="IPR001203">
    <property type="entry name" value="OxRdtase_Ald_Fedxn_C"/>
</dbReference>
<comment type="cofactor">
    <cofactor evidence="9">
        <name>tungstopterin</name>
        <dbReference type="ChEBI" id="CHEBI:30402"/>
    </cofactor>
</comment>
<dbReference type="InterPro" id="IPR036503">
    <property type="entry name" value="Ald_Fedxn_OxRdtase_N_sf"/>
</dbReference>
<evidence type="ECO:0000256" key="9">
    <source>
        <dbReference type="ARBA" id="ARBA00049934"/>
    </source>
</evidence>
<keyword evidence="6" id="KW-0408">Iron</keyword>
<evidence type="ECO:0000256" key="5">
    <source>
        <dbReference type="ARBA" id="ARBA00023002"/>
    </source>
</evidence>
<comment type="similarity">
    <text evidence="2">Belongs to the AOR/FOR family.</text>
</comment>
<dbReference type="Gene3D" id="3.60.9.10">
    <property type="entry name" value="Aldehyde ferredoxin oxidoreductase, N-terminal domain"/>
    <property type="match status" value="1"/>
</dbReference>
<dbReference type="GO" id="GO:0009055">
    <property type="term" value="F:electron transfer activity"/>
    <property type="evidence" value="ECO:0007669"/>
    <property type="project" value="InterPro"/>
</dbReference>
<evidence type="ECO:0000313" key="11">
    <source>
        <dbReference type="EMBL" id="HII61254.1"/>
    </source>
</evidence>
<dbReference type="SUPFAM" id="SSF56228">
    <property type="entry name" value="Aldehyde ferredoxin oxidoreductase, N-terminal domain"/>
    <property type="match status" value="1"/>
</dbReference>
<evidence type="ECO:0000256" key="3">
    <source>
        <dbReference type="ARBA" id="ARBA00022485"/>
    </source>
</evidence>
<comment type="cofactor">
    <cofactor evidence="1">
        <name>[4Fe-4S] cluster</name>
        <dbReference type="ChEBI" id="CHEBI:49883"/>
    </cofactor>
</comment>
<evidence type="ECO:0000256" key="8">
    <source>
        <dbReference type="ARBA" id="ARBA00023245"/>
    </source>
</evidence>
<organism evidence="11 12">
    <name type="scientific">Pyrococcus horikoshii</name>
    <dbReference type="NCBI Taxonomy" id="53953"/>
    <lineage>
        <taxon>Archaea</taxon>
        <taxon>Methanobacteriati</taxon>
        <taxon>Methanobacteriota</taxon>
        <taxon>Thermococci</taxon>
        <taxon>Thermococcales</taxon>
        <taxon>Thermococcaceae</taxon>
        <taxon>Pyrococcus</taxon>
    </lineage>
</organism>
<dbReference type="GO" id="GO:0016625">
    <property type="term" value="F:oxidoreductase activity, acting on the aldehyde or oxo group of donors, iron-sulfur protein as acceptor"/>
    <property type="evidence" value="ECO:0007669"/>
    <property type="project" value="InterPro"/>
</dbReference>
<evidence type="ECO:0000259" key="10">
    <source>
        <dbReference type="SMART" id="SM00790"/>
    </source>
</evidence>
<dbReference type="PANTHER" id="PTHR30038">
    <property type="entry name" value="ALDEHYDE FERREDOXIN OXIDOREDUCTASE"/>
    <property type="match status" value="1"/>
</dbReference>
<keyword evidence="5" id="KW-0560">Oxidoreductase</keyword>
<dbReference type="SMART" id="SM00790">
    <property type="entry name" value="AFOR_N"/>
    <property type="match status" value="1"/>
</dbReference>
<dbReference type="Proteomes" id="UP000617544">
    <property type="component" value="Unassembled WGS sequence"/>
</dbReference>
<dbReference type="GO" id="GO:0046872">
    <property type="term" value="F:metal ion binding"/>
    <property type="evidence" value="ECO:0007669"/>
    <property type="project" value="UniProtKB-KW"/>
</dbReference>
<evidence type="ECO:0000256" key="2">
    <source>
        <dbReference type="ARBA" id="ARBA00011032"/>
    </source>
</evidence>
<dbReference type="Gene3D" id="1.10.599.10">
    <property type="entry name" value="Aldehyde Ferredoxin Oxidoreductase Protein, subunit A, domain 3"/>
    <property type="match status" value="1"/>
</dbReference>
<dbReference type="InterPro" id="IPR013983">
    <property type="entry name" value="Ald_Fedxn_OxRdtase_N"/>
</dbReference>
<accession>A0A832SZR7</accession>
<dbReference type="EMBL" id="DUJN01000005">
    <property type="protein sequence ID" value="HII61254.1"/>
    <property type="molecule type" value="Genomic_DNA"/>
</dbReference>
<gene>
    <name evidence="11" type="ORF">HA331_05830</name>
</gene>
<comment type="caution">
    <text evidence="11">The sequence shown here is derived from an EMBL/GenBank/DDBJ whole genome shotgun (WGS) entry which is preliminary data.</text>
</comment>
<sequence>MFGYTGKILFIDLSSGTFRIEPTEKYAKSFLGGRGIATRILYENPDALIFMTGPLTSFVPSGSRMDVVAVSPVTGLIGGSSTGGEFPSALKFAGYDGLVITGKAEKPVYIKIENDEVSIESAEELWGLNAFETIDYLTRGHSDLKVACIGRAGENGVKFAGIVFSHRNLASRGGLGAVMGAKKLKAILIHGTKGVNPYNPIELMSVFEEIQESIISSGEFLRFKDWHVNFVPTILKLRMPYFGDYEREWEKAEEAAMKAKEFFEEHTIGRASCFSCPLRCWGLVNYDGETLPINLCQGTFPAATFILKIEDPELAWRVYRKCQSEGLDMMSATAVIAYASRLGKVKLGSEEILDFIDKLVKREGDGDIFAEGIKRASEHFGVPAVYVKGGMESWSSDIRPFVGSALIAAVADSGSVNRALYSFPEFYYYIKKEQAEMVATKFVGDVEAAYPWSYSSSKVKLAVIWENLHIIADSLGVCVIALLTTPLKLWARAYKAVTGNSITEEDLMTIAERIRTMERSFNLKYGKVKDDLSPRLFSEEPRLDREKLEEMKRVYYSLRGWDENGVPTSETLKKLGLGDLE</sequence>
<dbReference type="PANTHER" id="PTHR30038:SF0">
    <property type="entry name" value="TUNGSTEN-CONTAINING ALDEHYDE FERREDOXIN OXIDOREDUCTASE"/>
    <property type="match status" value="1"/>
</dbReference>
<dbReference type="InterPro" id="IPR013984">
    <property type="entry name" value="Ald_Fedxn_OxRdtase_dom2"/>
</dbReference>
<evidence type="ECO:0000256" key="4">
    <source>
        <dbReference type="ARBA" id="ARBA00022723"/>
    </source>
</evidence>
<evidence type="ECO:0000313" key="12">
    <source>
        <dbReference type="Proteomes" id="UP000617544"/>
    </source>
</evidence>
<keyword evidence="7" id="KW-0411">Iron-sulfur</keyword>
<dbReference type="GO" id="GO:0051539">
    <property type="term" value="F:4 iron, 4 sulfur cluster binding"/>
    <property type="evidence" value="ECO:0007669"/>
    <property type="project" value="UniProtKB-KW"/>
</dbReference>
<dbReference type="Pfam" id="PF02730">
    <property type="entry name" value="AFOR_N"/>
    <property type="match status" value="1"/>
</dbReference>
<dbReference type="InterPro" id="IPR051919">
    <property type="entry name" value="W-dependent_AOR"/>
</dbReference>
<keyword evidence="8" id="KW-0826">Tungsten</keyword>
<keyword evidence="3" id="KW-0004">4Fe-4S</keyword>
<evidence type="ECO:0000256" key="1">
    <source>
        <dbReference type="ARBA" id="ARBA00001966"/>
    </source>
</evidence>
<dbReference type="Pfam" id="PF01314">
    <property type="entry name" value="AFOR_C"/>
    <property type="match status" value="1"/>
</dbReference>
<name>A0A832SZR7_PYRHR</name>
<reference evidence="11" key="1">
    <citation type="journal article" date="2020" name="bioRxiv">
        <title>A rank-normalized archaeal taxonomy based on genome phylogeny resolves widespread incomplete and uneven classifications.</title>
        <authorList>
            <person name="Rinke C."/>
            <person name="Chuvochina M."/>
            <person name="Mussig A.J."/>
            <person name="Chaumeil P.-A."/>
            <person name="Waite D.W."/>
            <person name="Whitman W.B."/>
            <person name="Parks D.H."/>
            <person name="Hugenholtz P."/>
        </authorList>
    </citation>
    <scope>NUCLEOTIDE SEQUENCE</scope>
    <source>
        <strain evidence="11">UBA8834</strain>
    </source>
</reference>
<dbReference type="RefSeq" id="WP_010884983.1">
    <property type="nucleotide sequence ID" value="NZ_DUJN01000005.1"/>
</dbReference>
<dbReference type="InterPro" id="IPR036021">
    <property type="entry name" value="Tungsten_al_ferr_oxy-like_C"/>
</dbReference>
<dbReference type="GeneID" id="1443218"/>
<protein>
    <submittedName>
        <fullName evidence="11">Aldehyde ferredoxin oxidoreductase family protein</fullName>
    </submittedName>
</protein>